<feature type="region of interest" description="Disordered" evidence="5">
    <location>
        <begin position="1246"/>
        <end position="1266"/>
    </location>
</feature>
<dbReference type="EMBL" id="WIXP02000008">
    <property type="protein sequence ID" value="KAF6206733.1"/>
    <property type="molecule type" value="Genomic_DNA"/>
</dbReference>
<feature type="transmembrane region" description="Helical" evidence="6">
    <location>
        <begin position="1715"/>
        <end position="1734"/>
    </location>
</feature>
<keyword evidence="2" id="KW-0816">Tricarboxylic acid cycle</keyword>
<feature type="compositionally biased region" description="Polar residues" evidence="5">
    <location>
        <begin position="346"/>
        <end position="359"/>
    </location>
</feature>
<dbReference type="GO" id="GO:0006099">
    <property type="term" value="P:tricarboxylic acid cycle"/>
    <property type="evidence" value="ECO:0007669"/>
    <property type="project" value="UniProtKB-KW"/>
</dbReference>
<feature type="region of interest" description="Disordered" evidence="5">
    <location>
        <begin position="512"/>
        <end position="537"/>
    </location>
</feature>
<proteinExistence type="predicted"/>
<dbReference type="Pfam" id="PF11911">
    <property type="entry name" value="DUF3429"/>
    <property type="match status" value="1"/>
</dbReference>
<reference evidence="8" key="1">
    <citation type="journal article" date="2021" name="Mol. Ecol. Resour.">
        <title>Apolygus lucorum genome provides insights into omnivorousness and mesophyll feeding.</title>
        <authorList>
            <person name="Liu Y."/>
            <person name="Liu H."/>
            <person name="Wang H."/>
            <person name="Huang T."/>
            <person name="Liu B."/>
            <person name="Yang B."/>
            <person name="Yin L."/>
            <person name="Li B."/>
            <person name="Zhang Y."/>
            <person name="Zhang S."/>
            <person name="Jiang F."/>
            <person name="Zhang X."/>
            <person name="Ren Y."/>
            <person name="Wang B."/>
            <person name="Wang S."/>
            <person name="Lu Y."/>
            <person name="Wu K."/>
            <person name="Fan W."/>
            <person name="Wang G."/>
        </authorList>
    </citation>
    <scope>NUCLEOTIDE SEQUENCE</scope>
    <source>
        <strain evidence="8">12Hb</strain>
    </source>
</reference>
<feature type="transmembrane region" description="Helical" evidence="6">
    <location>
        <begin position="1602"/>
        <end position="1625"/>
    </location>
</feature>
<feature type="region of interest" description="Disordered" evidence="5">
    <location>
        <begin position="589"/>
        <end position="625"/>
    </location>
</feature>
<evidence type="ECO:0000259" key="7">
    <source>
        <dbReference type="Pfam" id="PF02866"/>
    </source>
</evidence>
<keyword evidence="6" id="KW-0812">Transmembrane</keyword>
<evidence type="ECO:0000256" key="4">
    <source>
        <dbReference type="ARBA" id="ARBA00023027"/>
    </source>
</evidence>
<dbReference type="GO" id="GO:0030060">
    <property type="term" value="F:L-malate dehydrogenase (NAD+) activity"/>
    <property type="evidence" value="ECO:0007669"/>
    <property type="project" value="UniProtKB-EC"/>
</dbReference>
<dbReference type="Gene3D" id="3.40.50.720">
    <property type="entry name" value="NAD(P)-binding Rossmann-like Domain"/>
    <property type="match status" value="1"/>
</dbReference>
<dbReference type="OrthoDB" id="4069699at2759"/>
<feature type="compositionally biased region" description="Basic residues" evidence="5">
    <location>
        <begin position="1515"/>
        <end position="1535"/>
    </location>
</feature>
<name>A0A8S9XCM7_APOLU</name>
<evidence type="ECO:0000256" key="6">
    <source>
        <dbReference type="SAM" id="Phobius"/>
    </source>
</evidence>
<organism evidence="8 9">
    <name type="scientific">Apolygus lucorum</name>
    <name type="common">Small green plant bug</name>
    <name type="synonym">Lygocoris lucorum</name>
    <dbReference type="NCBI Taxonomy" id="248454"/>
    <lineage>
        <taxon>Eukaryota</taxon>
        <taxon>Metazoa</taxon>
        <taxon>Ecdysozoa</taxon>
        <taxon>Arthropoda</taxon>
        <taxon>Hexapoda</taxon>
        <taxon>Insecta</taxon>
        <taxon>Pterygota</taxon>
        <taxon>Neoptera</taxon>
        <taxon>Paraneoptera</taxon>
        <taxon>Hemiptera</taxon>
        <taxon>Heteroptera</taxon>
        <taxon>Panheteroptera</taxon>
        <taxon>Cimicomorpha</taxon>
        <taxon>Miridae</taxon>
        <taxon>Mirini</taxon>
        <taxon>Apolygus</taxon>
    </lineage>
</organism>
<feature type="compositionally biased region" description="Basic and acidic residues" evidence="5">
    <location>
        <begin position="516"/>
        <end position="529"/>
    </location>
</feature>
<dbReference type="Proteomes" id="UP000466442">
    <property type="component" value="Unassembled WGS sequence"/>
</dbReference>
<keyword evidence="3" id="KW-0560">Oxidoreductase</keyword>
<dbReference type="PANTHER" id="PTHR11540">
    <property type="entry name" value="MALATE AND LACTATE DEHYDROGENASE"/>
    <property type="match status" value="1"/>
</dbReference>
<dbReference type="SUPFAM" id="SSF56327">
    <property type="entry name" value="LDH C-terminal domain-like"/>
    <property type="match status" value="1"/>
</dbReference>
<feature type="compositionally biased region" description="Basic and acidic residues" evidence="5">
    <location>
        <begin position="1080"/>
        <end position="1092"/>
    </location>
</feature>
<feature type="compositionally biased region" description="Basic and acidic residues" evidence="5">
    <location>
        <begin position="442"/>
        <end position="453"/>
    </location>
</feature>
<comment type="caution">
    <text evidence="8">The sequence shown here is derived from an EMBL/GenBank/DDBJ whole genome shotgun (WGS) entry which is preliminary data.</text>
</comment>
<evidence type="ECO:0000256" key="3">
    <source>
        <dbReference type="ARBA" id="ARBA00023002"/>
    </source>
</evidence>
<feature type="region of interest" description="Disordered" evidence="5">
    <location>
        <begin position="1499"/>
        <end position="1543"/>
    </location>
</feature>
<keyword evidence="6" id="KW-1133">Transmembrane helix</keyword>
<feature type="transmembrane region" description="Helical" evidence="6">
    <location>
        <begin position="1672"/>
        <end position="1695"/>
    </location>
</feature>
<dbReference type="Gene3D" id="3.90.110.10">
    <property type="entry name" value="Lactate dehydrogenase/glycoside hydrolase, family 4, C-terminal"/>
    <property type="match status" value="1"/>
</dbReference>
<evidence type="ECO:0000313" key="9">
    <source>
        <dbReference type="Proteomes" id="UP000466442"/>
    </source>
</evidence>
<protein>
    <recommendedName>
        <fullName evidence="1">malate dehydrogenase</fullName>
        <ecNumber evidence="1">1.1.1.37</ecNumber>
    </recommendedName>
</protein>
<evidence type="ECO:0000256" key="5">
    <source>
        <dbReference type="SAM" id="MobiDB-lite"/>
    </source>
</evidence>
<dbReference type="EC" id="1.1.1.37" evidence="1"/>
<feature type="compositionally biased region" description="Polar residues" evidence="5">
    <location>
        <begin position="560"/>
        <end position="575"/>
    </location>
</feature>
<keyword evidence="6" id="KW-0472">Membrane</keyword>
<evidence type="ECO:0000313" key="8">
    <source>
        <dbReference type="EMBL" id="KAF6206733.1"/>
    </source>
</evidence>
<feature type="compositionally biased region" description="Low complexity" evidence="5">
    <location>
        <begin position="320"/>
        <end position="331"/>
    </location>
</feature>
<keyword evidence="9" id="KW-1185">Reference proteome</keyword>
<feature type="compositionally biased region" description="Polar residues" evidence="5">
    <location>
        <begin position="593"/>
        <end position="604"/>
    </location>
</feature>
<dbReference type="GO" id="GO:0005739">
    <property type="term" value="C:mitochondrion"/>
    <property type="evidence" value="ECO:0007669"/>
    <property type="project" value="TreeGrafter"/>
</dbReference>
<dbReference type="Pfam" id="PF02866">
    <property type="entry name" value="Ldh_1_C"/>
    <property type="match status" value="1"/>
</dbReference>
<evidence type="ECO:0000256" key="2">
    <source>
        <dbReference type="ARBA" id="ARBA00022532"/>
    </source>
</evidence>
<dbReference type="PANTHER" id="PTHR11540:SF16">
    <property type="entry name" value="MALATE DEHYDROGENASE, MITOCHONDRIAL"/>
    <property type="match status" value="1"/>
</dbReference>
<evidence type="ECO:0000256" key="1">
    <source>
        <dbReference type="ARBA" id="ARBA00012995"/>
    </source>
</evidence>
<feature type="domain" description="Lactate/malate dehydrogenase C-terminal" evidence="7">
    <location>
        <begin position="134"/>
        <end position="289"/>
    </location>
</feature>
<dbReference type="InterPro" id="IPR021836">
    <property type="entry name" value="DUF3429"/>
</dbReference>
<dbReference type="InterPro" id="IPR036291">
    <property type="entry name" value="NAD(P)-bd_dom_sf"/>
</dbReference>
<feature type="compositionally biased region" description="Polar residues" evidence="5">
    <location>
        <begin position="1159"/>
        <end position="1175"/>
    </location>
</feature>
<feature type="region of interest" description="Disordered" evidence="5">
    <location>
        <begin position="442"/>
        <end position="481"/>
    </location>
</feature>
<accession>A0A8S9XCM7</accession>
<sequence length="1735" mass="193177">MKKIQVSYLGLNSLFGRVTTNLLKQSPCIEKLSIYDDDDGSLLDGETNVFIGRDQLSDAVKDVNIVVIGDETFSTQEEDRLKVIGPKIIRYTEAILTSSPNAIIVVAASPLNILVPLVGHFLGPNWKNRLLGITSVDTLRASRILNGLLNNPREAHILPVVGGSSASSRVPLFSHIHPKTVICDDIREKIIEKMKLFDNSKYREMDSVERAYSAVRFIHSVISGMMKDSPIPEIAMTKTTEVPNAEFFSLPMLLGKNGIENAMQLPKFDEVEEKLILEATERLAEDSRKARDYINGLAQESVRNLDTNRDNAVRKSLTWSEPSESSNNSKPVGDEVVDAKRKSPGTDETASIQNRSLVSKSREGTSGDNSPALPMISSAREARPLTFRSLAKSYGSEEARENQKLNRKSIPLSPVYQLLPEPRRTNHDSLKVADVGKSKVDSSRSIKDIETTAEKTTISSAEDVSSRGDARQSPTRTALETSFRIGTLKDDVPQPSSIQNIVPEVIQLGSSSKIDSLPEKPDRAERRPSLTDSEISIPDSDFTETLIKEVNDHLGDIRKNSSTSPCPSSEDNMGTNHWRDCKSLTIEDHGSDNKLSLSNESTEPVVSPHKDEISPNNSPNRANPEVNIHVVSPRKIESKATSSHVSDEQNLSKNKFVPNYESTSQYFNRIKLTKKCDVGIEVVMNSNISNEEKNYNRETKRECDLDIYNQKTNLQNEVAPRASSFKNRKRDIENVLNENFKLEKQVLNLDSEETVRKRWMDKLSEKTKWRSSDEGNAFNPKRSVISNDAPELITDRYPIGFPGIRRLEKPGDADTVTSEGRILRLIDERLSNSSKKISANDFAADVPPKKPERVKREPLSLRSTFYPEGGISKSDKLLRSKLKSNSSSASSVLPGVSFNRRIVKDSKWSMDEDDCVSANLLAAKGRDLESSALVMDMKKELHESGQCHSSQSETPLKLLNLPGCKHRYETSLKIMKFDEKQNEALMDKDINGDVNLGKTRTDLTSDQTKSYFMGQKRGTTHLEEAKKLRPRKRSRKQKETSKPKRKSLKRSSSQAAPESKKDHMKPRGKSPSKSLSGTFKRAEQHPVSKANKDLSTPMKNEPAERDNEWESKYFTKASEMFFRMFRESVTSNKMSINRGNARKGDQTVDKDGNEVTCTFPGTSGIQPVLSNNNDPPSRKLATKWTLPPKMPIKSHSTRELMKLDAENNSKSETTNDDALKAFDENGKRNRKITNELKLAKTTEGLNVNKSSLPGRNIRGQSPPDEKGITENVFKTKVTGMEKYQIEKNDHMKKEFKMNTSTDVEKLFEESSTIPFHISSDGKTWTALSTPDKGNKFSRVQSTLQGITATSDKGKGDAVNMIDFNICKSPSMNDQGTTKCDVGKTRVNNLLQQSAKHTSSVDYGKGWKPSIATVPITSKTIKQVNPQNYREQILNSYGRKTDEAPKGEKSNKWERIFTVFKQIIIRDLEDKRPNYVGTSESPNSLSKPAVMLGSTTSKAHAPLRSTAGGNPVPNQKSKKGKITSNVKKKKETLKKKQPAESMKRSLVIKNNPKKIVNYFSKRGISSSNENPSATNFAIIARTQLLTSLKEIKLSDTKHAPPPIFWSGVAGLVPIVLPPLSFLIFGYSHSLATVQMTFAATISAFLSGTKYGTHVAHVDSAQWSNVVASILPQFVSFTGLLLPQMIGFPLIMASIALNGFIDLTSGNYAPWYKALRLALTVPVLASLLLTCIFKIFH</sequence>
<dbReference type="InterPro" id="IPR022383">
    <property type="entry name" value="Lactate/malate_DH_C"/>
</dbReference>
<gene>
    <name evidence="8" type="ORF">GE061_017969</name>
</gene>
<dbReference type="InterPro" id="IPR015955">
    <property type="entry name" value="Lactate_DH/Glyco_Ohase_4_C"/>
</dbReference>
<keyword evidence="4" id="KW-0520">NAD</keyword>
<dbReference type="SUPFAM" id="SSF51735">
    <property type="entry name" value="NAD(P)-binding Rossmann-fold domains"/>
    <property type="match status" value="1"/>
</dbReference>
<feature type="region of interest" description="Disordered" evidence="5">
    <location>
        <begin position="556"/>
        <end position="575"/>
    </location>
</feature>
<feature type="region of interest" description="Disordered" evidence="5">
    <location>
        <begin position="1159"/>
        <end position="1181"/>
    </location>
</feature>
<feature type="compositionally biased region" description="Polar residues" evidence="5">
    <location>
        <begin position="454"/>
        <end position="463"/>
    </location>
</feature>
<feature type="region of interest" description="Disordered" evidence="5">
    <location>
        <begin position="991"/>
        <end position="1107"/>
    </location>
</feature>
<feature type="region of interest" description="Disordered" evidence="5">
    <location>
        <begin position="315"/>
        <end position="380"/>
    </location>
</feature>